<dbReference type="InterPro" id="IPR009081">
    <property type="entry name" value="PP-bd_ACP"/>
</dbReference>
<keyword evidence="8" id="KW-1185">Reference proteome</keyword>
<dbReference type="SUPFAM" id="SSF47336">
    <property type="entry name" value="ACP-like"/>
    <property type="match status" value="2"/>
</dbReference>
<dbReference type="Pfam" id="PF13193">
    <property type="entry name" value="AMP-binding_C"/>
    <property type="match status" value="1"/>
</dbReference>
<evidence type="ECO:0000256" key="5">
    <source>
        <dbReference type="ARBA" id="ARBA00022598"/>
    </source>
</evidence>
<dbReference type="InterPro" id="IPR025110">
    <property type="entry name" value="AMP-bd_C"/>
</dbReference>
<dbReference type="Pfam" id="PF00501">
    <property type="entry name" value="AMP-binding"/>
    <property type="match status" value="1"/>
</dbReference>
<keyword evidence="3" id="KW-0596">Phosphopantetheine</keyword>
<comment type="cofactor">
    <cofactor evidence="1">
        <name>pantetheine 4'-phosphate</name>
        <dbReference type="ChEBI" id="CHEBI:47942"/>
    </cofactor>
</comment>
<evidence type="ECO:0000256" key="1">
    <source>
        <dbReference type="ARBA" id="ARBA00001957"/>
    </source>
</evidence>
<dbReference type="Pfam" id="PF00550">
    <property type="entry name" value="PP-binding"/>
    <property type="match status" value="2"/>
</dbReference>
<dbReference type="PROSITE" id="PS50075">
    <property type="entry name" value="CARRIER"/>
    <property type="match status" value="2"/>
</dbReference>
<evidence type="ECO:0000256" key="2">
    <source>
        <dbReference type="ARBA" id="ARBA00004924"/>
    </source>
</evidence>
<dbReference type="OrthoDB" id="9765680at2"/>
<dbReference type="GO" id="GO:0016874">
    <property type="term" value="F:ligase activity"/>
    <property type="evidence" value="ECO:0007669"/>
    <property type="project" value="UniProtKB-KW"/>
</dbReference>
<dbReference type="InterPro" id="IPR042099">
    <property type="entry name" value="ANL_N_sf"/>
</dbReference>
<dbReference type="InterPro" id="IPR000873">
    <property type="entry name" value="AMP-dep_synth/lig_dom"/>
</dbReference>
<dbReference type="GO" id="GO:0008610">
    <property type="term" value="P:lipid biosynthetic process"/>
    <property type="evidence" value="ECO:0007669"/>
    <property type="project" value="UniProtKB-ARBA"/>
</dbReference>
<proteinExistence type="predicted"/>
<feature type="domain" description="Carrier" evidence="6">
    <location>
        <begin position="1"/>
        <end position="77"/>
    </location>
</feature>
<name>A0A326TWU4_THEHA</name>
<protein>
    <submittedName>
        <fullName evidence="7">Yersiniabactin nonribosomal peptide synthetase</fullName>
    </submittedName>
</protein>
<dbReference type="Gene3D" id="3.40.50.12780">
    <property type="entry name" value="N-terminal domain of ligase-like"/>
    <property type="match status" value="1"/>
</dbReference>
<dbReference type="FunFam" id="3.40.50.980:FF:000001">
    <property type="entry name" value="Non-ribosomal peptide synthetase"/>
    <property type="match status" value="1"/>
</dbReference>
<organism evidence="7 8">
    <name type="scientific">Thermosporothrix hazakensis</name>
    <dbReference type="NCBI Taxonomy" id="644383"/>
    <lineage>
        <taxon>Bacteria</taxon>
        <taxon>Bacillati</taxon>
        <taxon>Chloroflexota</taxon>
        <taxon>Ktedonobacteria</taxon>
        <taxon>Ktedonobacterales</taxon>
        <taxon>Thermosporotrichaceae</taxon>
        <taxon>Thermosporothrix</taxon>
    </lineage>
</organism>
<keyword evidence="5" id="KW-0436">Ligase</keyword>
<dbReference type="Gene3D" id="3.30.559.10">
    <property type="entry name" value="Chloramphenicol acetyltransferase-like domain"/>
    <property type="match status" value="1"/>
</dbReference>
<dbReference type="FunFam" id="3.30.559.30:FF:000006">
    <property type="entry name" value="Yersiniabactin polyketide/non-ribosomal peptide synthetase"/>
    <property type="match status" value="1"/>
</dbReference>
<dbReference type="RefSeq" id="WP_111326077.1">
    <property type="nucleotide sequence ID" value="NZ_BIFX01000002.1"/>
</dbReference>
<evidence type="ECO:0000259" key="6">
    <source>
        <dbReference type="PROSITE" id="PS50075"/>
    </source>
</evidence>
<dbReference type="InterPro" id="IPR045851">
    <property type="entry name" value="AMP-bd_C_sf"/>
</dbReference>
<dbReference type="FunFam" id="3.30.559.10:FF:000023">
    <property type="entry name" value="Non-ribosomal peptide synthetase"/>
    <property type="match status" value="1"/>
</dbReference>
<accession>A0A326TWU4</accession>
<dbReference type="FunFam" id="3.40.50.12780:FF:000012">
    <property type="entry name" value="Non-ribosomal peptide synthetase"/>
    <property type="match status" value="1"/>
</dbReference>
<dbReference type="InterPro" id="IPR020845">
    <property type="entry name" value="AMP-binding_CS"/>
</dbReference>
<evidence type="ECO:0000313" key="8">
    <source>
        <dbReference type="Proteomes" id="UP000248806"/>
    </source>
</evidence>
<sequence>MPIDILKSIQYSVASLLQVSEEQLSPDLPLTQLGLESISALQLQSLIWQEFGVQLPLLFFLGETTLQTLVERVAQEQRVHQVATLLTADPEQRYEPFPLTEIQQAYWVGRQRGFVLGNVATHFYQEYEREGLDIERLEYAWNRLVVQHDMLRTVIQPDGMQRVLKETQVPLYHFRVYDMRDEALQEQQLQGVRNEMSHQQFITEAWPCFDIRLSRLTEQRYRVHLSFDALFLDLTSFFLLMRQWSQLYQQPDLMLPTAAITFRDYVHFLEQERLTERYQRAEAYWTERIATLPPGPELPYCKAFSAVEQPHFTRRAAVLERERWQRLKALSAGYGITPSATLLAAFAALLQRWSRSPALTLNVTLFHRPAVHPDLEQLIGDFTSTSLLAVETNREDFASFARIVNRQLWQDLEQSSFSGVSVQRKLVQQRDDLFTIATPIVFTSGLHTPQFLDGPFPTQWLGEQIYAISQTPQVVLDHQVFERDGALFFHWDAQEEVFPPGFLDRMFTCYCALLNALADDEAYWQQKRLPLLPDDDRELQEQANQTQGVLPHHVLQQPFFEQAQRFPHRPALYTMRGTVSYTQLALRARQLAAHLRQEGVQSGDLVAIVLPAGPEQIASTLAVLAASAVYVPLDAQWPALRLQQVLLQAEISTVLTTETLATALSWPEGIRVLATETLPVSESVPVLPDERTPQDLAYIIYTSGSTGTPKGVMITHEGAVNTIHDISTRFAVGPDDRIFALSSLSFDLSVYDIFGLLGAGGALVLPEPELRRDPAHWLELIQRHRVTIWNSAPALMEMLLMYAEIRAEEVRRALQSVRLVLLSGDWIALSLPQRLRALAPQAQIISLGGATEGSIWSIAYPITDVHPDWKSIPYGRALRNQHMWVLNKQLEPCPVDVPGHIYIGGAGVALGYWKDEARTQERFLVHPETGERLYWTGDMGVWRREGYIEFLGRDDHQIKLRGHRVELGEIEAVLKRHAEVIQAVVDAPKTRDGQRRLVAYVQSEGPWEEVHAQLKSHARQYLPEYMLPLQYVAVQHWPVTANGKLDRKALPDPFSGSEMEAKRISARTAPGAERILAVIRRALKLPHFDAERSFLALGATSLQLIQVANALEHELQLRLPIIELVEAPSLMALAHTYVERLTNSHSSSVRSEPGIPLLQDVPEEVYPAPLSLSGLSRWWQLLREAMPEAVQLHISLPEDTGDGICAGSYLYDATTHALYPLQEKVNVPQRNCSFAIYFVASEAHHATRALMEVGRWTERMQRTALQLGWRVDEPDELPDQSPLLHALFVYTEDVVPDAWEEGSL</sequence>
<dbReference type="PRINTS" id="PR00154">
    <property type="entry name" value="AMPBINDING"/>
</dbReference>
<keyword evidence="4" id="KW-0597">Phosphoprotein</keyword>
<comment type="pathway">
    <text evidence="2">Siderophore biosynthesis.</text>
</comment>
<dbReference type="NCBIfam" id="TIGR01733">
    <property type="entry name" value="AA-adenyl-dom"/>
    <property type="match status" value="1"/>
</dbReference>
<dbReference type="SUPFAM" id="SSF52777">
    <property type="entry name" value="CoA-dependent acyltransferases"/>
    <property type="match status" value="2"/>
</dbReference>
<dbReference type="InterPro" id="IPR023213">
    <property type="entry name" value="CAT-like_dom_sf"/>
</dbReference>
<dbReference type="GO" id="GO:0005737">
    <property type="term" value="C:cytoplasm"/>
    <property type="evidence" value="ECO:0007669"/>
    <property type="project" value="TreeGrafter"/>
</dbReference>
<evidence type="ECO:0000313" key="7">
    <source>
        <dbReference type="EMBL" id="PZW20772.1"/>
    </source>
</evidence>
<dbReference type="PROSITE" id="PS00455">
    <property type="entry name" value="AMP_BINDING"/>
    <property type="match status" value="1"/>
</dbReference>
<dbReference type="InterPro" id="IPR020459">
    <property type="entry name" value="AMP-binding"/>
</dbReference>
<dbReference type="EMBL" id="QKUF01000040">
    <property type="protein sequence ID" value="PZW20772.1"/>
    <property type="molecule type" value="Genomic_DNA"/>
</dbReference>
<dbReference type="Pfam" id="PF00668">
    <property type="entry name" value="Condensation"/>
    <property type="match status" value="1"/>
</dbReference>
<dbReference type="FunFam" id="3.30.300.30:FF:000010">
    <property type="entry name" value="Enterobactin synthetase component F"/>
    <property type="match status" value="1"/>
</dbReference>
<dbReference type="InterPro" id="IPR001242">
    <property type="entry name" value="Condensation_dom"/>
</dbReference>
<dbReference type="Gene3D" id="3.30.559.30">
    <property type="entry name" value="Nonribosomal peptide synthetase, condensation domain"/>
    <property type="match status" value="1"/>
</dbReference>
<dbReference type="GO" id="GO:0031177">
    <property type="term" value="F:phosphopantetheine binding"/>
    <property type="evidence" value="ECO:0007669"/>
    <property type="project" value="InterPro"/>
</dbReference>
<dbReference type="InterPro" id="IPR036736">
    <property type="entry name" value="ACP-like_sf"/>
</dbReference>
<dbReference type="CDD" id="cd12114">
    <property type="entry name" value="A_NRPS_TlmIV_like"/>
    <property type="match status" value="1"/>
</dbReference>
<feature type="domain" description="Carrier" evidence="6">
    <location>
        <begin position="1066"/>
        <end position="1141"/>
    </location>
</feature>
<comment type="caution">
    <text evidence="7">The sequence shown here is derived from an EMBL/GenBank/DDBJ whole genome shotgun (WGS) entry which is preliminary data.</text>
</comment>
<evidence type="ECO:0000256" key="4">
    <source>
        <dbReference type="ARBA" id="ARBA00022553"/>
    </source>
</evidence>
<dbReference type="Gene3D" id="1.10.1200.10">
    <property type="entry name" value="ACP-like"/>
    <property type="match status" value="2"/>
</dbReference>
<dbReference type="GO" id="GO:0044550">
    <property type="term" value="P:secondary metabolite biosynthetic process"/>
    <property type="evidence" value="ECO:0007669"/>
    <property type="project" value="UniProtKB-ARBA"/>
</dbReference>
<dbReference type="CDD" id="cd19535">
    <property type="entry name" value="Cyc_NRPS"/>
    <property type="match status" value="1"/>
</dbReference>
<dbReference type="Proteomes" id="UP000248806">
    <property type="component" value="Unassembled WGS sequence"/>
</dbReference>
<dbReference type="GO" id="GO:0043041">
    <property type="term" value="P:amino acid activation for nonribosomal peptide biosynthetic process"/>
    <property type="evidence" value="ECO:0007669"/>
    <property type="project" value="TreeGrafter"/>
</dbReference>
<dbReference type="Gene3D" id="3.30.300.30">
    <property type="match status" value="1"/>
</dbReference>
<dbReference type="InterPro" id="IPR057737">
    <property type="entry name" value="Condensation_MtbB-like"/>
</dbReference>
<evidence type="ECO:0000256" key="3">
    <source>
        <dbReference type="ARBA" id="ARBA00022450"/>
    </source>
</evidence>
<dbReference type="PANTHER" id="PTHR45527">
    <property type="entry name" value="NONRIBOSOMAL PEPTIDE SYNTHETASE"/>
    <property type="match status" value="1"/>
</dbReference>
<dbReference type="InterPro" id="IPR010071">
    <property type="entry name" value="AA_adenyl_dom"/>
</dbReference>
<dbReference type="SUPFAM" id="SSF56801">
    <property type="entry name" value="Acetyl-CoA synthetase-like"/>
    <property type="match status" value="1"/>
</dbReference>
<dbReference type="InterPro" id="IPR020806">
    <property type="entry name" value="PKS_PP-bd"/>
</dbReference>
<dbReference type="SMART" id="SM00823">
    <property type="entry name" value="PKS_PP"/>
    <property type="match status" value="2"/>
</dbReference>
<gene>
    <name evidence="7" type="ORF">EI42_05847</name>
</gene>
<dbReference type="PANTHER" id="PTHR45527:SF10">
    <property type="entry name" value="PYOCHELIN SYNTHASE PCHF"/>
    <property type="match status" value="1"/>
</dbReference>
<reference evidence="7 8" key="1">
    <citation type="submission" date="2018-06" db="EMBL/GenBank/DDBJ databases">
        <title>Genomic Encyclopedia of Archaeal and Bacterial Type Strains, Phase II (KMG-II): from individual species to whole genera.</title>
        <authorList>
            <person name="Goeker M."/>
        </authorList>
    </citation>
    <scope>NUCLEOTIDE SEQUENCE [LARGE SCALE GENOMIC DNA]</scope>
    <source>
        <strain evidence="7 8">ATCC BAA-1881</strain>
    </source>
</reference>